<dbReference type="GO" id="GO:0005634">
    <property type="term" value="C:nucleus"/>
    <property type="evidence" value="ECO:0007669"/>
    <property type="project" value="UniProtKB-SubCell"/>
</dbReference>
<dbReference type="SUPFAM" id="SSF57701">
    <property type="entry name" value="Zn2/Cys6 DNA-binding domain"/>
    <property type="match status" value="2"/>
</dbReference>
<reference evidence="5 6" key="1">
    <citation type="submission" date="2017-08" db="EMBL/GenBank/DDBJ databases">
        <title>Harnessing the power of phylogenomics to disentangle the directionality and signatures of interkingdom host jumping in the parasitic fungal genus Tolypocladium.</title>
        <authorList>
            <person name="Quandt C.A."/>
            <person name="Patterson W."/>
            <person name="Spatafora J.W."/>
        </authorList>
    </citation>
    <scope>NUCLEOTIDE SEQUENCE [LARGE SCALE GENOMIC DNA]</scope>
    <source>
        <strain evidence="5 6">CBS 113982</strain>
    </source>
</reference>
<evidence type="ECO:0000313" key="6">
    <source>
        <dbReference type="Proteomes" id="UP000236621"/>
    </source>
</evidence>
<dbReference type="STRING" id="45235.A0A2K3QE89"/>
<sequence length="1006" mass="110315">MPPTAGSGHEALQPIHPSMAGKLDPVFEKLYNDNVANTPLKPIDLALLRSQYSVLYSYGTGPAPDVGRVYDDQIPVGDGSDAKLDVRVYEPASEGPWPVHIDYHGGGWGLGDLDTEAHICKHICKKANVVVIDVAYRLVPEFAFPTGITDSFAALRYIHAHGAARFKVKPDSISLGGVSAGACIALALAHLARDCTPAPIPLRLVAVGTPVIDDLSQYASAAESPFPSMQENEMAPTLNWGRLTWFDKLKWSSLPSDPEEHEAAREKVGWFANLLQAASFAGLAKTVMYTAGADPLRDEGERYAQLLIQGGVEVTVKRFPGVPHPFMHMDKDLWQASEFIEKTVREIRLAHWAPMGSDSRPVCHRCAQIKQACDGNLPCARCVRLSLPCRPRNSTGEPAGADSQNADTPKARIRRVQTGCLMCKRRKKKCDETKPRCGDCRRLCLDCAWPPERHSRNKAAPAAAADADAKDVAGEEYSDAAVMEMAIRSPSPASTPVSGRHGSHDSSSHGSSHSSSRSGHPIQPSHVRHASHMGHGHGPGQTSGMIMATTAMTMPTTTVAAAMASALSLGMSPDELSWDMTTSSPSWIEAITPISNGSPTSFDSTSMTSLSIYVPQLLPQLNAPQDRALINHYSTIVASILSRRPSSTTNPYNCYLLPMAQGNDLVLHCILALSANHWRKLQPSMGNHGLLHKSKATQALARLLPHVDKTSADIALVSSLLLCMTELFDGTSEGWKLHLKGAKRLLITLRKQQGEMMTGHYKFLLRLAKFLDSAATTSTCRPPLIGEEEAEAAALDRMSANPDEEDSAIYGIPKELFHLIDRVNTLAELRSTRIDQASEVAFRDHAKEIEDRIDHWSYEYGGISRAVWTPSTSNDDVLHATMAFEYAIRLRLHQIVEGYELTDPKVGQYVDGILDCVQKIRYGSPLESCLLFPLVMAGGSCWKLEHRVIIQDRLLIMERTCGFGYIYNARDLVERVWSRRDQAEGTGAIVNWARIRYYEMNGLVVF</sequence>
<dbReference type="PROSITE" id="PS50048">
    <property type="entry name" value="ZN2_CY6_FUNGAL_2"/>
    <property type="match status" value="1"/>
</dbReference>
<keyword evidence="2" id="KW-0539">Nucleus</keyword>
<dbReference type="InterPro" id="IPR036864">
    <property type="entry name" value="Zn2-C6_fun-type_DNA-bd_sf"/>
</dbReference>
<dbReference type="GO" id="GO:0000981">
    <property type="term" value="F:DNA-binding transcription factor activity, RNA polymerase II-specific"/>
    <property type="evidence" value="ECO:0007669"/>
    <property type="project" value="InterPro"/>
</dbReference>
<evidence type="ECO:0000256" key="1">
    <source>
        <dbReference type="ARBA" id="ARBA00004123"/>
    </source>
</evidence>
<dbReference type="InterPro" id="IPR001138">
    <property type="entry name" value="Zn2Cys6_DnaBD"/>
</dbReference>
<dbReference type="Gene3D" id="3.40.50.1820">
    <property type="entry name" value="alpha/beta hydrolase"/>
    <property type="match status" value="1"/>
</dbReference>
<comment type="caution">
    <text evidence="5">The sequence shown here is derived from an EMBL/GenBank/DDBJ whole genome shotgun (WGS) entry which is preliminary data.</text>
</comment>
<gene>
    <name evidence="5" type="ORF">TCAP_04229</name>
</gene>
<dbReference type="InterPro" id="IPR021858">
    <property type="entry name" value="Fun_TF"/>
</dbReference>
<evidence type="ECO:0000256" key="2">
    <source>
        <dbReference type="ARBA" id="ARBA00023242"/>
    </source>
</evidence>
<organism evidence="5 6">
    <name type="scientific">Tolypocladium capitatum</name>
    <dbReference type="NCBI Taxonomy" id="45235"/>
    <lineage>
        <taxon>Eukaryota</taxon>
        <taxon>Fungi</taxon>
        <taxon>Dikarya</taxon>
        <taxon>Ascomycota</taxon>
        <taxon>Pezizomycotina</taxon>
        <taxon>Sordariomycetes</taxon>
        <taxon>Hypocreomycetidae</taxon>
        <taxon>Hypocreales</taxon>
        <taxon>Ophiocordycipitaceae</taxon>
        <taxon>Tolypocladium</taxon>
    </lineage>
</organism>
<feature type="domain" description="Zn(2)-C6 fungal-type" evidence="4">
    <location>
        <begin position="419"/>
        <end position="449"/>
    </location>
</feature>
<feature type="compositionally biased region" description="Basic residues" evidence="3">
    <location>
        <begin position="526"/>
        <end position="535"/>
    </location>
</feature>
<dbReference type="PROSITE" id="PS00463">
    <property type="entry name" value="ZN2_CY6_FUNGAL_1"/>
    <property type="match status" value="1"/>
</dbReference>
<dbReference type="EMBL" id="NRSZ01000655">
    <property type="protein sequence ID" value="PNY25850.1"/>
    <property type="molecule type" value="Genomic_DNA"/>
</dbReference>
<name>A0A2K3QE89_9HYPO</name>
<dbReference type="SUPFAM" id="SSF53474">
    <property type="entry name" value="alpha/beta-Hydrolases"/>
    <property type="match status" value="1"/>
</dbReference>
<dbReference type="GO" id="GO:0016787">
    <property type="term" value="F:hydrolase activity"/>
    <property type="evidence" value="ECO:0007669"/>
    <property type="project" value="InterPro"/>
</dbReference>
<accession>A0A2K3QE89</accession>
<feature type="region of interest" description="Disordered" evidence="3">
    <location>
        <begin position="490"/>
        <end position="544"/>
    </location>
</feature>
<dbReference type="OrthoDB" id="3509362at2759"/>
<dbReference type="InterPro" id="IPR013094">
    <property type="entry name" value="AB_hydrolase_3"/>
</dbReference>
<dbReference type="Pfam" id="PF07859">
    <property type="entry name" value="Abhydrolase_3"/>
    <property type="match status" value="1"/>
</dbReference>
<dbReference type="CDD" id="cd00067">
    <property type="entry name" value="GAL4"/>
    <property type="match status" value="2"/>
</dbReference>
<evidence type="ECO:0000313" key="5">
    <source>
        <dbReference type="EMBL" id="PNY25850.1"/>
    </source>
</evidence>
<feature type="compositionally biased region" description="Low complexity" evidence="3">
    <location>
        <begin position="508"/>
        <end position="520"/>
    </location>
</feature>
<dbReference type="PANTHER" id="PTHR37534:SF46">
    <property type="entry name" value="ZN(II)2CYS6 TRANSCRIPTION FACTOR (EUROFUNG)"/>
    <property type="match status" value="1"/>
</dbReference>
<evidence type="ECO:0000259" key="4">
    <source>
        <dbReference type="PROSITE" id="PS50048"/>
    </source>
</evidence>
<keyword evidence="6" id="KW-1185">Reference proteome</keyword>
<dbReference type="PANTHER" id="PTHR37534">
    <property type="entry name" value="TRANSCRIPTIONAL ACTIVATOR PROTEIN UGA3"/>
    <property type="match status" value="1"/>
</dbReference>
<evidence type="ECO:0000256" key="3">
    <source>
        <dbReference type="SAM" id="MobiDB-lite"/>
    </source>
</evidence>
<dbReference type="SMART" id="SM00066">
    <property type="entry name" value="GAL4"/>
    <property type="match status" value="2"/>
</dbReference>
<proteinExistence type="predicted"/>
<dbReference type="Pfam" id="PF11951">
    <property type="entry name" value="Fungal_trans_2"/>
    <property type="match status" value="1"/>
</dbReference>
<dbReference type="GO" id="GO:0008270">
    <property type="term" value="F:zinc ion binding"/>
    <property type="evidence" value="ECO:0007669"/>
    <property type="project" value="InterPro"/>
</dbReference>
<dbReference type="Gene3D" id="4.10.240.10">
    <property type="entry name" value="Zn(2)-C6 fungal-type DNA-binding domain"/>
    <property type="match status" value="1"/>
</dbReference>
<dbReference type="Proteomes" id="UP000236621">
    <property type="component" value="Unassembled WGS sequence"/>
</dbReference>
<dbReference type="Pfam" id="PF00172">
    <property type="entry name" value="Zn_clus"/>
    <property type="match status" value="2"/>
</dbReference>
<dbReference type="AlphaFoldDB" id="A0A2K3QE89"/>
<protein>
    <recommendedName>
        <fullName evidence="4">Zn(2)-C6 fungal-type domain-containing protein</fullName>
    </recommendedName>
</protein>
<dbReference type="InterPro" id="IPR029058">
    <property type="entry name" value="AB_hydrolase_fold"/>
</dbReference>
<comment type="subcellular location">
    <subcellularLocation>
        <location evidence="1">Nucleus</location>
    </subcellularLocation>
</comment>